<reference evidence="9 10" key="1">
    <citation type="journal article" date="2019" name="ISME J.">
        <title>Insights into ecological role of a new deltaproteobacterial order Candidatus Acidulodesulfobacterales by metagenomics and metatranscriptomics.</title>
        <authorList>
            <person name="Tan S."/>
            <person name="Liu J."/>
            <person name="Fang Y."/>
            <person name="Hedlund B.P."/>
            <person name="Lian Z.H."/>
            <person name="Huang L.Y."/>
            <person name="Li J.T."/>
            <person name="Huang L.N."/>
            <person name="Li W.J."/>
            <person name="Jiang H.C."/>
            <person name="Dong H.L."/>
            <person name="Shu W.S."/>
        </authorList>
    </citation>
    <scope>NUCLEOTIDE SEQUENCE [LARGE SCALE GENOMIC DNA]</scope>
    <source>
        <strain evidence="9">AP2</strain>
    </source>
</reference>
<dbReference type="InterPro" id="IPR025944">
    <property type="entry name" value="Sigma_54_int_dom_CS"/>
</dbReference>
<evidence type="ECO:0000259" key="7">
    <source>
        <dbReference type="PROSITE" id="PS50045"/>
    </source>
</evidence>
<dbReference type="SUPFAM" id="SSF52540">
    <property type="entry name" value="P-loop containing nucleoside triphosphate hydrolases"/>
    <property type="match status" value="1"/>
</dbReference>
<dbReference type="PROSITE" id="PS00688">
    <property type="entry name" value="SIGMA54_INTERACT_3"/>
    <property type="match status" value="1"/>
</dbReference>
<evidence type="ECO:0000256" key="6">
    <source>
        <dbReference type="PROSITE-ProRule" id="PRU00169"/>
    </source>
</evidence>
<dbReference type="InterPro" id="IPR027417">
    <property type="entry name" value="P-loop_NTPase"/>
</dbReference>
<dbReference type="Gene3D" id="3.40.50.300">
    <property type="entry name" value="P-loop containing nucleotide triphosphate hydrolases"/>
    <property type="match status" value="1"/>
</dbReference>
<keyword evidence="2" id="KW-0067">ATP-binding</keyword>
<keyword evidence="6" id="KW-0597">Phosphoprotein</keyword>
<evidence type="ECO:0000256" key="5">
    <source>
        <dbReference type="ARBA" id="ARBA00023163"/>
    </source>
</evidence>
<dbReference type="InterPro" id="IPR002197">
    <property type="entry name" value="HTH_Fis"/>
</dbReference>
<proteinExistence type="predicted"/>
<dbReference type="Gene3D" id="3.40.50.2300">
    <property type="match status" value="1"/>
</dbReference>
<dbReference type="InterPro" id="IPR002078">
    <property type="entry name" value="Sigma_54_int"/>
</dbReference>
<dbReference type="CDD" id="cd00009">
    <property type="entry name" value="AAA"/>
    <property type="match status" value="1"/>
</dbReference>
<evidence type="ECO:0000313" key="10">
    <source>
        <dbReference type="Proteomes" id="UP000316562"/>
    </source>
</evidence>
<dbReference type="CDD" id="cd00156">
    <property type="entry name" value="REC"/>
    <property type="match status" value="1"/>
</dbReference>
<dbReference type="InterPro" id="IPR009057">
    <property type="entry name" value="Homeodomain-like_sf"/>
</dbReference>
<dbReference type="InterPro" id="IPR025662">
    <property type="entry name" value="Sigma_54_int_dom_ATP-bd_1"/>
</dbReference>
<dbReference type="PROSITE" id="PS50045">
    <property type="entry name" value="SIGMA54_INTERACT_4"/>
    <property type="match status" value="1"/>
</dbReference>
<dbReference type="PANTHER" id="PTHR32071:SF57">
    <property type="entry name" value="C4-DICARBOXYLATE TRANSPORT TRANSCRIPTIONAL REGULATORY PROTEIN DCTD"/>
    <property type="match status" value="1"/>
</dbReference>
<dbReference type="Pfam" id="PF02954">
    <property type="entry name" value="HTH_8"/>
    <property type="match status" value="1"/>
</dbReference>
<feature type="modified residue" description="4-aspartylphosphate" evidence="6">
    <location>
        <position position="52"/>
    </location>
</feature>
<evidence type="ECO:0000256" key="2">
    <source>
        <dbReference type="ARBA" id="ARBA00022840"/>
    </source>
</evidence>
<dbReference type="SUPFAM" id="SSF52172">
    <property type="entry name" value="CheY-like"/>
    <property type="match status" value="1"/>
</dbReference>
<dbReference type="EMBL" id="SGBC01000001">
    <property type="protein sequence ID" value="RZD17201.1"/>
    <property type="molecule type" value="Genomic_DNA"/>
</dbReference>
<dbReference type="Pfam" id="PF00072">
    <property type="entry name" value="Response_reg"/>
    <property type="match status" value="1"/>
</dbReference>
<dbReference type="PROSITE" id="PS00676">
    <property type="entry name" value="SIGMA54_INTERACT_2"/>
    <property type="match status" value="1"/>
</dbReference>
<accession>A0A519BIV7</accession>
<dbReference type="AlphaFoldDB" id="A0A519BIV7"/>
<dbReference type="Gene3D" id="1.10.8.60">
    <property type="match status" value="1"/>
</dbReference>
<dbReference type="SMART" id="SM00448">
    <property type="entry name" value="REC"/>
    <property type="match status" value="1"/>
</dbReference>
<dbReference type="InterPro" id="IPR025943">
    <property type="entry name" value="Sigma_54_int_dom_ATP-bd_2"/>
</dbReference>
<dbReference type="PRINTS" id="PR01590">
    <property type="entry name" value="HTHFIS"/>
</dbReference>
<name>A0A519BIV7_ACIG2</name>
<dbReference type="SMART" id="SM00382">
    <property type="entry name" value="AAA"/>
    <property type="match status" value="1"/>
</dbReference>
<gene>
    <name evidence="9" type="ORF">EVJ46_02930</name>
</gene>
<dbReference type="InterPro" id="IPR011006">
    <property type="entry name" value="CheY-like_superfamily"/>
</dbReference>
<dbReference type="GO" id="GO:0005524">
    <property type="term" value="F:ATP binding"/>
    <property type="evidence" value="ECO:0007669"/>
    <property type="project" value="UniProtKB-KW"/>
</dbReference>
<evidence type="ECO:0000256" key="3">
    <source>
        <dbReference type="ARBA" id="ARBA00023015"/>
    </source>
</evidence>
<evidence type="ECO:0000259" key="8">
    <source>
        <dbReference type="PROSITE" id="PS50110"/>
    </source>
</evidence>
<dbReference type="Pfam" id="PF25601">
    <property type="entry name" value="AAA_lid_14"/>
    <property type="match status" value="1"/>
</dbReference>
<dbReference type="Proteomes" id="UP000316562">
    <property type="component" value="Unassembled WGS sequence"/>
</dbReference>
<comment type="caution">
    <text evidence="9">The sequence shown here is derived from an EMBL/GenBank/DDBJ whole genome shotgun (WGS) entry which is preliminary data.</text>
</comment>
<dbReference type="GO" id="GO:0000160">
    <property type="term" value="P:phosphorelay signal transduction system"/>
    <property type="evidence" value="ECO:0007669"/>
    <property type="project" value="InterPro"/>
</dbReference>
<keyword evidence="3" id="KW-0805">Transcription regulation</keyword>
<dbReference type="InterPro" id="IPR003593">
    <property type="entry name" value="AAA+_ATPase"/>
</dbReference>
<keyword evidence="4" id="KW-0238">DNA-binding</keyword>
<dbReference type="Pfam" id="PF00158">
    <property type="entry name" value="Sigma54_activat"/>
    <property type="match status" value="1"/>
</dbReference>
<keyword evidence="5" id="KW-0804">Transcription</keyword>
<dbReference type="GO" id="GO:0043565">
    <property type="term" value="F:sequence-specific DNA binding"/>
    <property type="evidence" value="ECO:0007669"/>
    <property type="project" value="InterPro"/>
</dbReference>
<dbReference type="Gene3D" id="1.10.10.60">
    <property type="entry name" value="Homeodomain-like"/>
    <property type="match status" value="1"/>
</dbReference>
<organism evidence="9 10">
    <name type="scientific">Acididesulfobacter guangdongensis</name>
    <dbReference type="NCBI Taxonomy" id="2597225"/>
    <lineage>
        <taxon>Bacteria</taxon>
        <taxon>Deltaproteobacteria</taxon>
        <taxon>Candidatus Acidulodesulfobacterales</taxon>
        <taxon>Candidatus Acididesulfobacter</taxon>
    </lineage>
</organism>
<protein>
    <submittedName>
        <fullName evidence="9">Sigma-54-dependent Fis family transcriptional regulator</fullName>
    </submittedName>
</protein>
<dbReference type="InterPro" id="IPR001789">
    <property type="entry name" value="Sig_transdc_resp-reg_receiver"/>
</dbReference>
<dbReference type="InterPro" id="IPR058031">
    <property type="entry name" value="AAA_lid_NorR"/>
</dbReference>
<evidence type="ECO:0000256" key="4">
    <source>
        <dbReference type="ARBA" id="ARBA00023125"/>
    </source>
</evidence>
<evidence type="ECO:0000256" key="1">
    <source>
        <dbReference type="ARBA" id="ARBA00022741"/>
    </source>
</evidence>
<feature type="domain" description="Response regulatory" evidence="8">
    <location>
        <begin position="3"/>
        <end position="117"/>
    </location>
</feature>
<dbReference type="GO" id="GO:0006355">
    <property type="term" value="P:regulation of DNA-templated transcription"/>
    <property type="evidence" value="ECO:0007669"/>
    <property type="project" value="InterPro"/>
</dbReference>
<sequence length="448" mass="50828">MSRILLIDDEKNILKTVGSNLEQNGFNVDAAISAEVALTKLDSNNYDVILCDLILTGMNGLDFLSLVRKINKDIIFIMITANGFIDDAVKAIKIGADDFISKPIDMDGLINNINILLSKKENYYNENKPQFDTKLIYQSKIMEDLIKEIGMIAKAPSNILITGETGTGKELIAKIIHEISGRKGPFVGININAYPDSLIENELFGHAKGSFTNAINTQKGKFELASNGTLFLDEIGEMPLFVQSKLLRILQEREFSMIGSNSVIKLTARIISATNINIESAVLQNKFREDLFYRINVFHVKVPPLRERKDDIMPLVYYFIKRFNAENKKNIVSISKDVEEKLMQYSFPGNIRELENIIERAVIITPFDTIEVDNLPNYLKKTSEVSSILMPSNNNLDYDLNLDTVEKELIIKVLEKYNYNQTKTAASIGISRKQLRTKMKKYDLFNKR</sequence>
<dbReference type="PROSITE" id="PS00675">
    <property type="entry name" value="SIGMA54_INTERACT_1"/>
    <property type="match status" value="1"/>
</dbReference>
<dbReference type="SUPFAM" id="SSF46689">
    <property type="entry name" value="Homeodomain-like"/>
    <property type="match status" value="1"/>
</dbReference>
<keyword evidence="1" id="KW-0547">Nucleotide-binding</keyword>
<dbReference type="PANTHER" id="PTHR32071">
    <property type="entry name" value="TRANSCRIPTIONAL REGULATORY PROTEIN"/>
    <property type="match status" value="1"/>
</dbReference>
<dbReference type="FunFam" id="3.40.50.300:FF:000006">
    <property type="entry name" value="DNA-binding transcriptional regulator NtrC"/>
    <property type="match status" value="1"/>
</dbReference>
<evidence type="ECO:0000313" key="9">
    <source>
        <dbReference type="EMBL" id="RZD17201.1"/>
    </source>
</evidence>
<feature type="domain" description="Sigma-54 factor interaction" evidence="7">
    <location>
        <begin position="135"/>
        <end position="363"/>
    </location>
</feature>
<dbReference type="PROSITE" id="PS50110">
    <property type="entry name" value="RESPONSE_REGULATORY"/>
    <property type="match status" value="1"/>
</dbReference>